<feature type="transmembrane region" description="Helical" evidence="2">
    <location>
        <begin position="12"/>
        <end position="30"/>
    </location>
</feature>
<keyword evidence="2" id="KW-0812">Transmembrane</keyword>
<dbReference type="AlphaFoldDB" id="A0A847RTG3"/>
<evidence type="ECO:0000256" key="2">
    <source>
        <dbReference type="SAM" id="Phobius"/>
    </source>
</evidence>
<protein>
    <submittedName>
        <fullName evidence="4">DUF4349 domain-containing protein</fullName>
    </submittedName>
</protein>
<keyword evidence="5" id="KW-1185">Reference proteome</keyword>
<organism evidence="4 5">
    <name type="scientific">Chitinophaga varians</name>
    <dbReference type="NCBI Taxonomy" id="2202339"/>
    <lineage>
        <taxon>Bacteria</taxon>
        <taxon>Pseudomonadati</taxon>
        <taxon>Bacteroidota</taxon>
        <taxon>Chitinophagia</taxon>
        <taxon>Chitinophagales</taxon>
        <taxon>Chitinophagaceae</taxon>
        <taxon>Chitinophaga</taxon>
    </lineage>
</organism>
<feature type="transmembrane region" description="Helical" evidence="2">
    <location>
        <begin position="249"/>
        <end position="270"/>
    </location>
</feature>
<keyword evidence="2" id="KW-1133">Transmembrane helix</keyword>
<evidence type="ECO:0000259" key="3">
    <source>
        <dbReference type="Pfam" id="PF14257"/>
    </source>
</evidence>
<sequence>MPVLPTLKYKRIFTWLVLVFLAMFLLRLLYGYTQSRSSDSTGQSESFLSQVQQKNYASEKKIMKGEAAPIVSGQKYEKVAYVQSRSTSFTEDEKQLHGTIRQFGAVIQYQQESGNKGNRDLRLMIGVAPEKFDSCYYAIQKIGTIKSTSITKVDKTNEYRKLNASKVSLEKNLASLNALTSQQGKIDERILLHEKIAEVERQLQELGVELGNFDEENEFCTIQFSMYEGAAERGIPFYSRVKTALEWTVKYYVLLMAGICLAALGAWLLLKVLTMVKAE</sequence>
<keyword evidence="1" id="KW-0175">Coiled coil</keyword>
<dbReference type="Pfam" id="PF14257">
    <property type="entry name" value="DUF4349"/>
    <property type="match status" value="1"/>
</dbReference>
<accession>A0A847RTG3</accession>
<dbReference type="RefSeq" id="WP_168870099.1">
    <property type="nucleotide sequence ID" value="NZ_JABAIA010000001.1"/>
</dbReference>
<evidence type="ECO:0000313" key="4">
    <source>
        <dbReference type="EMBL" id="NLR64145.1"/>
    </source>
</evidence>
<proteinExistence type="predicted"/>
<evidence type="ECO:0000256" key="1">
    <source>
        <dbReference type="SAM" id="Coils"/>
    </source>
</evidence>
<feature type="coiled-coil region" evidence="1">
    <location>
        <begin position="159"/>
        <end position="216"/>
    </location>
</feature>
<keyword evidence="2" id="KW-0472">Membrane</keyword>
<comment type="caution">
    <text evidence="4">The sequence shown here is derived from an EMBL/GenBank/DDBJ whole genome shotgun (WGS) entry which is preliminary data.</text>
</comment>
<name>A0A847RTG3_9BACT</name>
<dbReference type="EMBL" id="JABAIA010000001">
    <property type="protein sequence ID" value="NLR64145.1"/>
    <property type="molecule type" value="Genomic_DNA"/>
</dbReference>
<reference evidence="4 5" key="1">
    <citation type="submission" date="2020-04" db="EMBL/GenBank/DDBJ databases">
        <authorList>
            <person name="Yin C."/>
        </authorList>
    </citation>
    <scope>NUCLEOTIDE SEQUENCE [LARGE SCALE GENOMIC DNA]</scope>
    <source>
        <strain evidence="4 5">Ae27</strain>
    </source>
</reference>
<feature type="domain" description="DUF4349" evidence="3">
    <location>
        <begin position="80"/>
        <end position="274"/>
    </location>
</feature>
<evidence type="ECO:0000313" key="5">
    <source>
        <dbReference type="Proteomes" id="UP000570474"/>
    </source>
</evidence>
<gene>
    <name evidence="4" type="ORF">HGH92_07490</name>
</gene>
<dbReference type="Proteomes" id="UP000570474">
    <property type="component" value="Unassembled WGS sequence"/>
</dbReference>
<dbReference type="InterPro" id="IPR025645">
    <property type="entry name" value="DUF4349"/>
</dbReference>